<dbReference type="InterPro" id="IPR000326">
    <property type="entry name" value="PAP2/HPO"/>
</dbReference>
<dbReference type="RefSeq" id="WP_099915758.1">
    <property type="nucleotide sequence ID" value="NZ_BMHS01000014.1"/>
</dbReference>
<dbReference type="Gene3D" id="1.20.144.10">
    <property type="entry name" value="Phosphatidic acid phosphatase type 2/haloperoxidase"/>
    <property type="match status" value="1"/>
</dbReference>
<evidence type="ECO:0000313" key="3">
    <source>
        <dbReference type="Proteomes" id="UP000228593"/>
    </source>
</evidence>
<dbReference type="OrthoDB" id="19542at2"/>
<protein>
    <recommendedName>
        <fullName evidence="1">Phosphatidic acid phosphatase type 2/haloperoxidase domain-containing protein</fullName>
    </recommendedName>
</protein>
<dbReference type="SMART" id="SM00014">
    <property type="entry name" value="acidPPc"/>
    <property type="match status" value="1"/>
</dbReference>
<evidence type="ECO:0000259" key="1">
    <source>
        <dbReference type="SMART" id="SM00014"/>
    </source>
</evidence>
<feature type="domain" description="Phosphatidic acid phosphatase type 2/haloperoxidase" evidence="1">
    <location>
        <begin position="783"/>
        <end position="892"/>
    </location>
</feature>
<dbReference type="EMBL" id="PDOB01000012">
    <property type="protein sequence ID" value="PIL39947.1"/>
    <property type="molecule type" value="Genomic_DNA"/>
</dbReference>
<dbReference type="Proteomes" id="UP000228593">
    <property type="component" value="Unassembled WGS sequence"/>
</dbReference>
<comment type="caution">
    <text evidence="2">The sequence shown here is derived from an EMBL/GenBank/DDBJ whole genome shotgun (WGS) entry which is preliminary data.</text>
</comment>
<sequence length="920" mass="100082">MSGQSGYVNMPSAWVEKDGTVSLGFSYDAPYGSFWVSSTILPFMQVTARYASINGIPGFTNEAGQYGIEYGRYKDKVFSAKLRLLEESAWLPSVAFGAADLQGTGRFKGEYLVATKTLGSANNLEVSAGIGRKRPDGAFAGVRWSPISAPNWAAVLEYDANDYPHDYRAAETYAGQRRKGLVGAMEYRWGWLGAQIARHRDHFSANAYVTIPLSEREFIPKLKEPAAFQQKDAPARASLADWQHDGRPGANLVQALAKQDFKNIRVELDGDILKLTLTNNRISNLGRAIGRASRTALAFAPAGTRGFEITYTKNEQPVATYEFLNLYVLSNYLGGLVTREAFLQTVIVRAAAPADRIDIDQPAMLAGLNEDVRIGVDVGHDGNMVQVRSEDREANRFRLAPKLGLFFNDPSGALRYEIDAAANYDRRLGTGLYLNGMVSANIIETVSGVTQKSNSLLPHVRTDIAEYKRGSRFKLNKLMINKYAMPAENWYGRLSGGLYEEMYRGAGGQLLYVPKDSRWAADLSVDALQQRGFKGLFDARDYRTVTALGALHYRLPADITVTARAGRFLAKDTGVRLEFKRRFFSGIEIGAWYTKTNGKDTTSPGTPSNPYNDKGVFVSLSLNTMLLADTQAIANMAISPWTRDVGQMVASPGDLYDMIEKPRRDLTLGDGLGNLGERPDEQNLAVTYPQARPIGNPWPAFRLRLAQAASSSPTLPEWVKGGGLAAGAVLGSALLDKPADRFFKKHQDSAVARGFGNVGKAMPVALVGAAGAAMAFGDDRMQNIGLISLESVAGAIGVTALGKYAIGRARPGEERGPWEKVGNGGRSNSSFPSGHSAVAFAAVTPFAQEYDAPWLYGVAALSAAGRVSGRQHWVSDTVAGSLVGYAIGSWLWQSQRENRSSFFSINPGPKEISMSWRGSY</sequence>
<evidence type="ECO:0000313" key="2">
    <source>
        <dbReference type="EMBL" id="PIL39947.1"/>
    </source>
</evidence>
<dbReference type="Pfam" id="PF06082">
    <property type="entry name" value="YjbH"/>
    <property type="match status" value="2"/>
</dbReference>
<dbReference type="InterPro" id="IPR036938">
    <property type="entry name" value="PAP2/HPO_sf"/>
</dbReference>
<dbReference type="CDD" id="cd03394">
    <property type="entry name" value="PAP2_like_5"/>
    <property type="match status" value="1"/>
</dbReference>
<dbReference type="InterPro" id="IPR010344">
    <property type="entry name" value="YbjH"/>
</dbReference>
<organism evidence="2 3">
    <name type="scientific">Massilia psychrophila</name>
    <dbReference type="NCBI Taxonomy" id="1603353"/>
    <lineage>
        <taxon>Bacteria</taxon>
        <taxon>Pseudomonadati</taxon>
        <taxon>Pseudomonadota</taxon>
        <taxon>Betaproteobacteria</taxon>
        <taxon>Burkholderiales</taxon>
        <taxon>Oxalobacteraceae</taxon>
        <taxon>Telluria group</taxon>
        <taxon>Massilia</taxon>
    </lineage>
</organism>
<keyword evidence="3" id="KW-1185">Reference proteome</keyword>
<dbReference type="Pfam" id="PF01569">
    <property type="entry name" value="PAP2"/>
    <property type="match status" value="1"/>
</dbReference>
<accession>A0A2G8T1K6</accession>
<proteinExistence type="predicted"/>
<dbReference type="SUPFAM" id="SSF48317">
    <property type="entry name" value="Acid phosphatase/Vanadium-dependent haloperoxidase"/>
    <property type="match status" value="1"/>
</dbReference>
<dbReference type="AlphaFoldDB" id="A0A2G8T1K6"/>
<gene>
    <name evidence="2" type="ORF">CR103_09480</name>
</gene>
<name>A0A2G8T1K6_9BURK</name>
<reference evidence="2 3" key="1">
    <citation type="submission" date="2017-10" db="EMBL/GenBank/DDBJ databases">
        <title>Massilia psychrophilum sp. nov., a novel purple-pigmented bacterium isolated from Tianshan glacier, Xinjiang Municipality, China.</title>
        <authorList>
            <person name="Wang H."/>
        </authorList>
    </citation>
    <scope>NUCLEOTIDE SEQUENCE [LARGE SCALE GENOMIC DNA]</scope>
    <source>
        <strain evidence="2 3">JCM 30813</strain>
    </source>
</reference>